<feature type="transmembrane region" description="Helical" evidence="1">
    <location>
        <begin position="21"/>
        <end position="43"/>
    </location>
</feature>
<reference evidence="3 4" key="1">
    <citation type="submission" date="2019-02" db="EMBL/GenBank/DDBJ databases">
        <title>Deep-cultivation of Planctomycetes and their phenomic and genomic characterization uncovers novel biology.</title>
        <authorList>
            <person name="Wiegand S."/>
            <person name="Jogler M."/>
            <person name="Boedeker C."/>
            <person name="Pinto D."/>
            <person name="Vollmers J."/>
            <person name="Rivas-Marin E."/>
            <person name="Kohn T."/>
            <person name="Peeters S.H."/>
            <person name="Heuer A."/>
            <person name="Rast P."/>
            <person name="Oberbeckmann S."/>
            <person name="Bunk B."/>
            <person name="Jeske O."/>
            <person name="Meyerdierks A."/>
            <person name="Storesund J.E."/>
            <person name="Kallscheuer N."/>
            <person name="Luecker S."/>
            <person name="Lage O.M."/>
            <person name="Pohl T."/>
            <person name="Merkel B.J."/>
            <person name="Hornburger P."/>
            <person name="Mueller R.-W."/>
            <person name="Bruemmer F."/>
            <person name="Labrenz M."/>
            <person name="Spormann A.M."/>
            <person name="Op Den Camp H."/>
            <person name="Overmann J."/>
            <person name="Amann R."/>
            <person name="Jetten M.S.M."/>
            <person name="Mascher T."/>
            <person name="Medema M.H."/>
            <person name="Devos D.P."/>
            <person name="Kaster A.-K."/>
            <person name="Ovreas L."/>
            <person name="Rohde M."/>
            <person name="Galperin M.Y."/>
            <person name="Jogler C."/>
        </authorList>
    </citation>
    <scope>NUCLEOTIDE SEQUENCE [LARGE SCALE GENOMIC DNA]</scope>
    <source>
        <strain evidence="3 4">Pla100</strain>
    </source>
</reference>
<dbReference type="Pfam" id="PF06713">
    <property type="entry name" value="bPH_4"/>
    <property type="match status" value="1"/>
</dbReference>
<sequence>MKENAANPLSRKTYRSAVDRWLAFLLLLPIVGAAAIGVVLVAMQRPGDAWPMFGVAVGTLLMTAIFTVPCRYTLLEDSLSVRCGVICYQIPYADIVEIRSAFTFASGPALSLRRVIVRTAKRDHILSPAGRESFMEDLQARLPDRPRN</sequence>
<accession>A0A5C6A245</accession>
<dbReference type="AlphaFoldDB" id="A0A5C6A245"/>
<organism evidence="3 4">
    <name type="scientific">Neorhodopirellula pilleata</name>
    <dbReference type="NCBI Taxonomy" id="2714738"/>
    <lineage>
        <taxon>Bacteria</taxon>
        <taxon>Pseudomonadati</taxon>
        <taxon>Planctomycetota</taxon>
        <taxon>Planctomycetia</taxon>
        <taxon>Pirellulales</taxon>
        <taxon>Pirellulaceae</taxon>
        <taxon>Neorhodopirellula</taxon>
    </lineage>
</organism>
<gene>
    <name evidence="3" type="ORF">Pla100_41370</name>
</gene>
<evidence type="ECO:0000313" key="3">
    <source>
        <dbReference type="EMBL" id="TWT93619.1"/>
    </source>
</evidence>
<feature type="transmembrane region" description="Helical" evidence="1">
    <location>
        <begin position="49"/>
        <end position="68"/>
    </location>
</feature>
<protein>
    <recommendedName>
        <fullName evidence="2">Uncharacterized protein YyaB-like PH domain-containing protein</fullName>
    </recommendedName>
</protein>
<evidence type="ECO:0000256" key="1">
    <source>
        <dbReference type="SAM" id="Phobius"/>
    </source>
</evidence>
<dbReference type="RefSeq" id="WP_146579433.1">
    <property type="nucleotide sequence ID" value="NZ_SJPM01000009.1"/>
</dbReference>
<evidence type="ECO:0000313" key="4">
    <source>
        <dbReference type="Proteomes" id="UP000316213"/>
    </source>
</evidence>
<keyword evidence="4" id="KW-1185">Reference proteome</keyword>
<comment type="caution">
    <text evidence="3">The sequence shown here is derived from an EMBL/GenBank/DDBJ whole genome shotgun (WGS) entry which is preliminary data.</text>
</comment>
<dbReference type="EMBL" id="SJPM01000009">
    <property type="protein sequence ID" value="TWT93619.1"/>
    <property type="molecule type" value="Genomic_DNA"/>
</dbReference>
<keyword evidence="1" id="KW-0472">Membrane</keyword>
<dbReference type="InterPro" id="IPR009589">
    <property type="entry name" value="PH_YyaB-like"/>
</dbReference>
<dbReference type="GO" id="GO:0030153">
    <property type="term" value="P:bacteriocin immunity"/>
    <property type="evidence" value="ECO:0007669"/>
    <property type="project" value="InterPro"/>
</dbReference>
<keyword evidence="1" id="KW-0812">Transmembrane</keyword>
<feature type="domain" description="Uncharacterized protein YyaB-like PH" evidence="2">
    <location>
        <begin position="70"/>
        <end position="141"/>
    </location>
</feature>
<dbReference type="Proteomes" id="UP000316213">
    <property type="component" value="Unassembled WGS sequence"/>
</dbReference>
<name>A0A5C6A245_9BACT</name>
<keyword evidence="1" id="KW-1133">Transmembrane helix</keyword>
<dbReference type="OrthoDB" id="273247at2"/>
<evidence type="ECO:0000259" key="2">
    <source>
        <dbReference type="Pfam" id="PF06713"/>
    </source>
</evidence>
<proteinExistence type="predicted"/>